<dbReference type="RefSeq" id="WP_170211902.1">
    <property type="nucleotide sequence ID" value="NZ_RBXO01000001.1"/>
</dbReference>
<evidence type="ECO:0000256" key="4">
    <source>
        <dbReference type="ARBA" id="ARBA00023136"/>
    </source>
</evidence>
<dbReference type="InterPro" id="IPR003807">
    <property type="entry name" value="DUF202"/>
</dbReference>
<evidence type="ECO:0000256" key="1">
    <source>
        <dbReference type="ARBA" id="ARBA00004127"/>
    </source>
</evidence>
<organism evidence="7 8">
    <name type="scientific">Saccharothrix australiensis</name>
    <dbReference type="NCBI Taxonomy" id="2072"/>
    <lineage>
        <taxon>Bacteria</taxon>
        <taxon>Bacillati</taxon>
        <taxon>Actinomycetota</taxon>
        <taxon>Actinomycetes</taxon>
        <taxon>Pseudonocardiales</taxon>
        <taxon>Pseudonocardiaceae</taxon>
        <taxon>Saccharothrix</taxon>
    </lineage>
</organism>
<comment type="caution">
    <text evidence="7">The sequence shown here is derived from an EMBL/GenBank/DDBJ whole genome shotgun (WGS) entry which is preliminary data.</text>
</comment>
<feature type="domain" description="DUF202" evidence="6">
    <location>
        <begin position="3"/>
        <end position="64"/>
    </location>
</feature>
<dbReference type="EMBL" id="RBXO01000001">
    <property type="protein sequence ID" value="RKT55127.1"/>
    <property type="molecule type" value="Genomic_DNA"/>
</dbReference>
<evidence type="ECO:0000256" key="3">
    <source>
        <dbReference type="ARBA" id="ARBA00022989"/>
    </source>
</evidence>
<dbReference type="AlphaFoldDB" id="A0A495W274"/>
<keyword evidence="3 5" id="KW-1133">Transmembrane helix</keyword>
<dbReference type="Pfam" id="PF02656">
    <property type="entry name" value="DUF202"/>
    <property type="match status" value="1"/>
</dbReference>
<evidence type="ECO:0000313" key="7">
    <source>
        <dbReference type="EMBL" id="RKT55127.1"/>
    </source>
</evidence>
<evidence type="ECO:0000259" key="6">
    <source>
        <dbReference type="Pfam" id="PF02656"/>
    </source>
</evidence>
<accession>A0A495W274</accession>
<keyword evidence="4 5" id="KW-0472">Membrane</keyword>
<protein>
    <submittedName>
        <fullName evidence="7">Uncharacterized membrane protein YidH (DUF202 family)</fullName>
    </submittedName>
</protein>
<sequence>MDRGAQPERTALAWQRTALAMIAGSAVLTRLTVDRVGPLALVGLVVTVSLGLVVLVAARWRYREGRRGRPGGAGLPLAVAVGTVAMIVVESVALLLPR</sequence>
<comment type="subcellular location">
    <subcellularLocation>
        <location evidence="1">Endomembrane system</location>
        <topology evidence="1">Multi-pass membrane protein</topology>
    </subcellularLocation>
</comment>
<reference evidence="7 8" key="1">
    <citation type="submission" date="2018-10" db="EMBL/GenBank/DDBJ databases">
        <title>Sequencing the genomes of 1000 actinobacteria strains.</title>
        <authorList>
            <person name="Klenk H.-P."/>
        </authorList>
    </citation>
    <scope>NUCLEOTIDE SEQUENCE [LARGE SCALE GENOMIC DNA]</scope>
    <source>
        <strain evidence="7 8">DSM 43800</strain>
    </source>
</reference>
<gene>
    <name evidence="7" type="ORF">C8E97_3783</name>
</gene>
<feature type="transmembrane region" description="Helical" evidence="5">
    <location>
        <begin position="72"/>
        <end position="96"/>
    </location>
</feature>
<feature type="transmembrane region" description="Helical" evidence="5">
    <location>
        <begin position="39"/>
        <end position="60"/>
    </location>
</feature>
<dbReference type="Proteomes" id="UP000282084">
    <property type="component" value="Unassembled WGS sequence"/>
</dbReference>
<evidence type="ECO:0000256" key="2">
    <source>
        <dbReference type="ARBA" id="ARBA00022692"/>
    </source>
</evidence>
<keyword evidence="2 5" id="KW-0812">Transmembrane</keyword>
<proteinExistence type="predicted"/>
<evidence type="ECO:0000256" key="5">
    <source>
        <dbReference type="SAM" id="Phobius"/>
    </source>
</evidence>
<keyword evidence="8" id="KW-1185">Reference proteome</keyword>
<feature type="transmembrane region" description="Helical" evidence="5">
    <location>
        <begin position="12"/>
        <end position="33"/>
    </location>
</feature>
<evidence type="ECO:0000313" key="8">
    <source>
        <dbReference type="Proteomes" id="UP000282084"/>
    </source>
</evidence>
<name>A0A495W274_9PSEU</name>
<dbReference type="GO" id="GO:0012505">
    <property type="term" value="C:endomembrane system"/>
    <property type="evidence" value="ECO:0007669"/>
    <property type="project" value="UniProtKB-SubCell"/>
</dbReference>